<keyword evidence="2" id="KW-0175">Coiled coil</keyword>
<name>A0A1G6U256_9SPHI</name>
<accession>A0A1G6U256</accession>
<sequence length="415" mass="47548">MVTGGSAHAQTPGNDTLKLSLKETEERFVNNNLALIIQRYEISQAQAQIITARLFNNPDFNIANGLYNPETKKYFDMSRNGGEYSAELSQLILTAGKRNKNIQLARINAEQATYQFYDLMRTLKYTLRSDFYKIYFQQQSAGLYQEEINSLSSTLAVFKEQYKKGNIAQKEVLRIQSQLYALQTEQNDLRDAMDDVQSELKLLIRVSPGLTIQPQISTGSDSKPVLENIVYQRLLDSAYTHRADLKSAGLGLEYSKLNLQLQKSMAIPDVSISLAYDKQGSYIRNYTSAGIAFSLPFFNRNQGAIRQARIAVDENKVQLQSQREQVESELDNSYKSALRLERLDSSFDPKFKADFNQLIGEVFKNYQRHNISLLEFLDFYESYKTNTLQFNMLQLNRLTALEQINFVTGTPFFNQ</sequence>
<dbReference type="Gene3D" id="1.20.1600.10">
    <property type="entry name" value="Outer membrane efflux proteins (OEP)"/>
    <property type="match status" value="1"/>
</dbReference>
<evidence type="ECO:0000256" key="2">
    <source>
        <dbReference type="SAM" id="Coils"/>
    </source>
</evidence>
<gene>
    <name evidence="3" type="ORF">SAMN05216464_101503</name>
</gene>
<dbReference type="EMBL" id="FNAI01000001">
    <property type="protein sequence ID" value="SDD35393.1"/>
    <property type="molecule type" value="Genomic_DNA"/>
</dbReference>
<keyword evidence="4" id="KW-1185">Reference proteome</keyword>
<comment type="similarity">
    <text evidence="1">Belongs to the outer membrane factor (OMF) (TC 1.B.17) family.</text>
</comment>
<evidence type="ECO:0000256" key="1">
    <source>
        <dbReference type="ARBA" id="ARBA00007613"/>
    </source>
</evidence>
<dbReference type="InterPro" id="IPR010131">
    <property type="entry name" value="MdtP/NodT-like"/>
</dbReference>
<dbReference type="GO" id="GO:0015562">
    <property type="term" value="F:efflux transmembrane transporter activity"/>
    <property type="evidence" value="ECO:0007669"/>
    <property type="project" value="InterPro"/>
</dbReference>
<dbReference type="Proteomes" id="UP000199072">
    <property type="component" value="Unassembled WGS sequence"/>
</dbReference>
<organism evidence="3 4">
    <name type="scientific">Mucilaginibacter pineti</name>
    <dbReference type="NCBI Taxonomy" id="1391627"/>
    <lineage>
        <taxon>Bacteria</taxon>
        <taxon>Pseudomonadati</taxon>
        <taxon>Bacteroidota</taxon>
        <taxon>Sphingobacteriia</taxon>
        <taxon>Sphingobacteriales</taxon>
        <taxon>Sphingobacteriaceae</taxon>
        <taxon>Mucilaginibacter</taxon>
    </lineage>
</organism>
<reference evidence="3 4" key="1">
    <citation type="submission" date="2016-10" db="EMBL/GenBank/DDBJ databases">
        <authorList>
            <person name="de Groot N.N."/>
        </authorList>
    </citation>
    <scope>NUCLEOTIDE SEQUENCE [LARGE SCALE GENOMIC DNA]</scope>
    <source>
        <strain evidence="3 4">47C3B</strain>
    </source>
</reference>
<dbReference type="PANTHER" id="PTHR30203:SF23">
    <property type="entry name" value="OUTER MEMBRANE EFFLUX PROTEIN"/>
    <property type="match status" value="1"/>
</dbReference>
<evidence type="ECO:0000313" key="3">
    <source>
        <dbReference type="EMBL" id="SDD35393.1"/>
    </source>
</evidence>
<dbReference type="PANTHER" id="PTHR30203">
    <property type="entry name" value="OUTER MEMBRANE CATION EFFLUX PROTEIN"/>
    <property type="match status" value="1"/>
</dbReference>
<protein>
    <submittedName>
        <fullName evidence="3">Outer membrane protein, cobalt-zinc-cadmium efflux system</fullName>
    </submittedName>
</protein>
<dbReference type="STRING" id="1391627.SAMN05216464_101503"/>
<proteinExistence type="inferred from homology"/>
<evidence type="ECO:0000313" key="4">
    <source>
        <dbReference type="Proteomes" id="UP000199072"/>
    </source>
</evidence>
<dbReference type="Pfam" id="PF02321">
    <property type="entry name" value="OEP"/>
    <property type="match status" value="1"/>
</dbReference>
<dbReference type="AlphaFoldDB" id="A0A1G6U256"/>
<dbReference type="SUPFAM" id="SSF56954">
    <property type="entry name" value="Outer membrane efflux proteins (OEP)"/>
    <property type="match status" value="1"/>
</dbReference>
<dbReference type="InterPro" id="IPR003423">
    <property type="entry name" value="OMP_efflux"/>
</dbReference>
<feature type="coiled-coil region" evidence="2">
    <location>
        <begin position="309"/>
        <end position="336"/>
    </location>
</feature>